<keyword evidence="2" id="KW-1185">Reference proteome</keyword>
<dbReference type="AlphaFoldDB" id="A0A6B0R081"/>
<protein>
    <submittedName>
        <fullName evidence="1">Uncharacterized protein</fullName>
    </submittedName>
</protein>
<evidence type="ECO:0000313" key="1">
    <source>
        <dbReference type="EMBL" id="MXQ82642.1"/>
    </source>
</evidence>
<dbReference type="Proteomes" id="UP000322234">
    <property type="component" value="Unassembled WGS sequence"/>
</dbReference>
<reference evidence="1" key="1">
    <citation type="submission" date="2019-10" db="EMBL/GenBank/DDBJ databases">
        <title>The sequence and de novo assembly of the wild yak genome.</title>
        <authorList>
            <person name="Liu Y."/>
        </authorList>
    </citation>
    <scope>NUCLEOTIDE SEQUENCE [LARGE SCALE GENOMIC DNA]</scope>
    <source>
        <strain evidence="1">WY2019</strain>
    </source>
</reference>
<organism evidence="1 2">
    <name type="scientific">Bos mutus</name>
    <name type="common">wild yak</name>
    <dbReference type="NCBI Taxonomy" id="72004"/>
    <lineage>
        <taxon>Eukaryota</taxon>
        <taxon>Metazoa</taxon>
        <taxon>Chordata</taxon>
        <taxon>Craniata</taxon>
        <taxon>Vertebrata</taxon>
        <taxon>Euteleostomi</taxon>
        <taxon>Mammalia</taxon>
        <taxon>Eutheria</taxon>
        <taxon>Laurasiatheria</taxon>
        <taxon>Artiodactyla</taxon>
        <taxon>Ruminantia</taxon>
        <taxon>Pecora</taxon>
        <taxon>Bovidae</taxon>
        <taxon>Bovinae</taxon>
        <taxon>Bos</taxon>
    </lineage>
</organism>
<name>A0A6B0R081_9CETA</name>
<comment type="caution">
    <text evidence="1">The sequence shown here is derived from an EMBL/GenBank/DDBJ whole genome shotgun (WGS) entry which is preliminary data.</text>
</comment>
<accession>A0A6B0R081</accession>
<evidence type="ECO:0000313" key="2">
    <source>
        <dbReference type="Proteomes" id="UP000322234"/>
    </source>
</evidence>
<dbReference type="EMBL" id="VBQZ03000013">
    <property type="protein sequence ID" value="MXQ82642.1"/>
    <property type="molecule type" value="Genomic_DNA"/>
</dbReference>
<gene>
    <name evidence="1" type="ORF">E5288_WYG009692</name>
</gene>
<proteinExistence type="predicted"/>
<sequence length="85" mass="9070">MDYLLQIPDPVPADLEFDHLTASPTLPAGSLFSGKALGEEAMTFSGYANSILVNPILLCEEEKASGFRLFSVARELNAAQSPPTS</sequence>